<sequence>MSRRRGFSNMRAKGSLHPPNAMRKKGKQTGGRTVADEYEDELPEKLTQVPRPCPSGPISTYLVEGLYEKRGDKREETLTFMIEGLNRNLSKNLLEEKFATFLYRCLNSVKKGSTKEVNNSFHVIGLLATIVGCEDKLSEIYRELLPVLSEALKSGSTTIKILDCLAIVAFFGATNPDETESAMHIIWEYLNPESGYDVNTKNNSAELLVAAVYAWLFLLSSMEGFRLSYTYWKGAISYFANLLDHDNKLVCGAASEALALIFETGSLEKFWNEENGSSPSYSQMQQSLGAHLLKKVKCAYKNLRTENNADKIRNVVRYFESSHVLAESLVVKGKVLTLSSWYQIIQLQFLKRFLADGFKKHMEENEKLQNLFEFDPRKSKNLGPELYVATTDKIYVRFFMPEERDQYMLTKEQRKKDRLRRSSIVDKAKTQLMTKHRLLSKELKSCDYD</sequence>
<protein>
    <recommendedName>
        <fullName evidence="3">Interferon-related developmental regulator N-terminal domain-containing protein</fullName>
    </recommendedName>
</protein>
<feature type="domain" description="Interferon-related developmental regulator N-terminal" evidence="3">
    <location>
        <begin position="63"/>
        <end position="297"/>
    </location>
</feature>
<evidence type="ECO:0000256" key="1">
    <source>
        <dbReference type="ARBA" id="ARBA00008828"/>
    </source>
</evidence>
<dbReference type="InterPro" id="IPR016024">
    <property type="entry name" value="ARM-type_fold"/>
</dbReference>
<dbReference type="SUPFAM" id="SSF48371">
    <property type="entry name" value="ARM repeat"/>
    <property type="match status" value="1"/>
</dbReference>
<accession>A0A2P6PLE7</accession>
<dbReference type="AlphaFoldDB" id="A0A2P6PLE7"/>
<dbReference type="InterPro" id="IPR007701">
    <property type="entry name" value="Interferon-rel_develop_reg_N"/>
</dbReference>
<dbReference type="Gramene" id="PRQ22758">
    <property type="protein sequence ID" value="PRQ22758"/>
    <property type="gene ID" value="RchiOBHm_Chr6g0253771"/>
</dbReference>
<name>A0A2P6PLE7_ROSCH</name>
<dbReference type="Proteomes" id="UP000238479">
    <property type="component" value="Chromosome 6"/>
</dbReference>
<evidence type="ECO:0000256" key="2">
    <source>
        <dbReference type="SAM" id="MobiDB-lite"/>
    </source>
</evidence>
<feature type="region of interest" description="Disordered" evidence="2">
    <location>
        <begin position="1"/>
        <end position="34"/>
    </location>
</feature>
<dbReference type="STRING" id="74649.A0A2P6PLE7"/>
<dbReference type="PANTHER" id="PTHR12354:SF1">
    <property type="entry name" value="INTERFERON-RELATED DEVELOPMENTAL REGULATOR 1"/>
    <property type="match status" value="1"/>
</dbReference>
<organism evidence="4 5">
    <name type="scientific">Rosa chinensis</name>
    <name type="common">China rose</name>
    <dbReference type="NCBI Taxonomy" id="74649"/>
    <lineage>
        <taxon>Eukaryota</taxon>
        <taxon>Viridiplantae</taxon>
        <taxon>Streptophyta</taxon>
        <taxon>Embryophyta</taxon>
        <taxon>Tracheophyta</taxon>
        <taxon>Spermatophyta</taxon>
        <taxon>Magnoliopsida</taxon>
        <taxon>eudicotyledons</taxon>
        <taxon>Gunneridae</taxon>
        <taxon>Pentapetalae</taxon>
        <taxon>rosids</taxon>
        <taxon>fabids</taxon>
        <taxon>Rosales</taxon>
        <taxon>Rosaceae</taxon>
        <taxon>Rosoideae</taxon>
        <taxon>Rosoideae incertae sedis</taxon>
        <taxon>Rosa</taxon>
    </lineage>
</organism>
<dbReference type="InterPro" id="IPR039777">
    <property type="entry name" value="IFRD"/>
</dbReference>
<dbReference type="EMBL" id="PDCK01000044">
    <property type="protein sequence ID" value="PRQ22758.1"/>
    <property type="molecule type" value="Genomic_DNA"/>
</dbReference>
<gene>
    <name evidence="4" type="ORF">RchiOBHm_Chr6g0253771</name>
</gene>
<dbReference type="InterPro" id="IPR011989">
    <property type="entry name" value="ARM-like"/>
</dbReference>
<dbReference type="Pfam" id="PF05004">
    <property type="entry name" value="IFRD"/>
    <property type="match status" value="1"/>
</dbReference>
<comment type="similarity">
    <text evidence="1">Belongs to the IFRD family.</text>
</comment>
<evidence type="ECO:0000259" key="3">
    <source>
        <dbReference type="Pfam" id="PF05004"/>
    </source>
</evidence>
<proteinExistence type="inferred from homology"/>
<evidence type="ECO:0000313" key="5">
    <source>
        <dbReference type="Proteomes" id="UP000238479"/>
    </source>
</evidence>
<reference evidence="4 5" key="1">
    <citation type="journal article" date="2018" name="Nat. Genet.">
        <title>The Rosa genome provides new insights in the design of modern roses.</title>
        <authorList>
            <person name="Bendahmane M."/>
        </authorList>
    </citation>
    <scope>NUCLEOTIDE SEQUENCE [LARGE SCALE GENOMIC DNA]</scope>
    <source>
        <strain evidence="5">cv. Old Blush</strain>
    </source>
</reference>
<dbReference type="PANTHER" id="PTHR12354">
    <property type="entry name" value="INTERFERON-RELATED DEVELOPMENTAL REGULATOR"/>
    <property type="match status" value="1"/>
</dbReference>
<dbReference type="Gene3D" id="1.25.10.10">
    <property type="entry name" value="Leucine-rich Repeat Variant"/>
    <property type="match status" value="1"/>
</dbReference>
<evidence type="ECO:0000313" key="4">
    <source>
        <dbReference type="EMBL" id="PRQ22758.1"/>
    </source>
</evidence>
<keyword evidence="5" id="KW-1185">Reference proteome</keyword>
<dbReference type="OMA" id="QLMTKHR"/>
<comment type="caution">
    <text evidence="4">The sequence shown here is derived from an EMBL/GenBank/DDBJ whole genome shotgun (WGS) entry which is preliminary data.</text>
</comment>